<accession>A0A0A5GGF6</accession>
<feature type="transmembrane region" description="Helical" evidence="1">
    <location>
        <begin position="120"/>
        <end position="142"/>
    </location>
</feature>
<feature type="transmembrane region" description="Helical" evidence="1">
    <location>
        <begin position="91"/>
        <end position="108"/>
    </location>
</feature>
<evidence type="ECO:0000313" key="3">
    <source>
        <dbReference type="Proteomes" id="UP000030403"/>
    </source>
</evidence>
<dbReference type="PANTHER" id="PTHR40078">
    <property type="entry name" value="INTEGRAL MEMBRANE PROTEIN-RELATED"/>
    <property type="match status" value="1"/>
</dbReference>
<gene>
    <name evidence="2" type="ORF">N783_21190</name>
</gene>
<dbReference type="Proteomes" id="UP000030403">
    <property type="component" value="Unassembled WGS sequence"/>
</dbReference>
<dbReference type="InterPro" id="IPR038750">
    <property type="entry name" value="YczE/YyaS-like"/>
</dbReference>
<keyword evidence="1" id="KW-0812">Transmembrane</keyword>
<organism evidence="2 3">
    <name type="scientific">Pontibacillus marinus BH030004 = DSM 16465</name>
    <dbReference type="NCBI Taxonomy" id="1385511"/>
    <lineage>
        <taxon>Bacteria</taxon>
        <taxon>Bacillati</taxon>
        <taxon>Bacillota</taxon>
        <taxon>Bacilli</taxon>
        <taxon>Bacillales</taxon>
        <taxon>Bacillaceae</taxon>
        <taxon>Pontibacillus</taxon>
    </lineage>
</organism>
<dbReference type="EMBL" id="AVPF01000008">
    <property type="protein sequence ID" value="KGX90308.1"/>
    <property type="molecule type" value="Genomic_DNA"/>
</dbReference>
<dbReference type="STRING" id="1385511.GCA_000425225_02180"/>
<dbReference type="Pfam" id="PF19700">
    <property type="entry name" value="DUF6198"/>
    <property type="match status" value="1"/>
</dbReference>
<proteinExistence type="predicted"/>
<comment type="caution">
    <text evidence="2">The sequence shown here is derived from an EMBL/GenBank/DDBJ whole genome shotgun (WGS) entry which is preliminary data.</text>
</comment>
<name>A0A0A5GGF6_9BACI</name>
<keyword evidence="1" id="KW-1133">Transmembrane helix</keyword>
<evidence type="ECO:0000256" key="1">
    <source>
        <dbReference type="SAM" id="Phobius"/>
    </source>
</evidence>
<feature type="transmembrane region" description="Helical" evidence="1">
    <location>
        <begin position="175"/>
        <end position="199"/>
    </location>
</feature>
<dbReference type="PANTHER" id="PTHR40078:SF1">
    <property type="entry name" value="INTEGRAL MEMBRANE PROTEIN"/>
    <property type="match status" value="1"/>
</dbReference>
<dbReference type="AlphaFoldDB" id="A0A0A5GGF6"/>
<reference evidence="2 3" key="1">
    <citation type="submission" date="2013-08" db="EMBL/GenBank/DDBJ databases">
        <authorList>
            <person name="Huang J."/>
            <person name="Wang G."/>
        </authorList>
    </citation>
    <scope>NUCLEOTIDE SEQUENCE [LARGE SCALE GENOMIC DNA]</scope>
    <source>
        <strain evidence="2 3">BH030004</strain>
    </source>
</reference>
<keyword evidence="3" id="KW-1185">Reference proteome</keyword>
<feature type="transmembrane region" description="Helical" evidence="1">
    <location>
        <begin position="62"/>
        <end position="84"/>
    </location>
</feature>
<evidence type="ECO:0000313" key="2">
    <source>
        <dbReference type="EMBL" id="KGX90308.1"/>
    </source>
</evidence>
<dbReference type="eggNOG" id="COG2364">
    <property type="taxonomic scope" value="Bacteria"/>
</dbReference>
<evidence type="ECO:0008006" key="4">
    <source>
        <dbReference type="Google" id="ProtNLM"/>
    </source>
</evidence>
<feature type="transmembrane region" description="Helical" evidence="1">
    <location>
        <begin position="20"/>
        <end position="42"/>
    </location>
</feature>
<sequence>MENTNERDHIKGRGEIMKKFTIRALFFILGLYILSFGISLTIKADLGAGAWDALNVGLEDEVGLTVGTWVIIVGMVLIFSNALLAKERPDFLALITVTILGPMIDFWLEFFMADWAFTSFPAQIAVLLVGIVFVSLGIATYIQPKLPLIPIDNFMVSVQKRFNLQITKAKTLTEAFALLMAFLFGGPIGIGTVVILFMLGPTIQFFDPKAKNVLGRLLGEEIG</sequence>
<protein>
    <recommendedName>
        <fullName evidence="4">Permease</fullName>
    </recommendedName>
</protein>
<keyword evidence="1" id="KW-0472">Membrane</keyword>